<feature type="binding site" evidence="4">
    <location>
        <position position="217"/>
    </location>
    <ligand>
        <name>ATP</name>
        <dbReference type="ChEBI" id="CHEBI:30616"/>
    </ligand>
</feature>
<feature type="binding site" evidence="4">
    <location>
        <position position="112"/>
    </location>
    <ligand>
        <name>ATP</name>
        <dbReference type="ChEBI" id="CHEBI:30616"/>
    </ligand>
</feature>
<dbReference type="Pfam" id="PF02222">
    <property type="entry name" value="ATP-grasp"/>
    <property type="match status" value="1"/>
</dbReference>
<dbReference type="GO" id="GO:0034028">
    <property type="term" value="F:5-(carboxyamino)imidazole ribonucleotide synthase activity"/>
    <property type="evidence" value="ECO:0007669"/>
    <property type="project" value="UniProtKB-EC"/>
</dbReference>
<dbReference type="PROSITE" id="PS50975">
    <property type="entry name" value="ATP_GRASP"/>
    <property type="match status" value="1"/>
</dbReference>
<dbReference type="NCBIfam" id="TIGR01161">
    <property type="entry name" value="purK"/>
    <property type="match status" value="1"/>
</dbReference>
<protein>
    <recommendedName>
        <fullName evidence="4 5">N5-carboxyaminoimidazole ribonucleotide synthase</fullName>
        <shortName evidence="4 5">N5-CAIR synthase</shortName>
        <ecNumber evidence="4 5">6.3.4.18</ecNumber>
    </recommendedName>
    <alternativeName>
        <fullName evidence="4 5">5-(carboxyamino)imidazole ribonucleotide synthetase</fullName>
    </alternativeName>
</protein>
<dbReference type="EMBL" id="JAJBZT010000003">
    <property type="protein sequence ID" value="MCB6183393.1"/>
    <property type="molecule type" value="Genomic_DNA"/>
</dbReference>
<dbReference type="InterPro" id="IPR011054">
    <property type="entry name" value="Rudment_hybrid_motif"/>
</dbReference>
<feature type="domain" description="ATP-grasp" evidence="6">
    <location>
        <begin position="116"/>
        <end position="301"/>
    </location>
</feature>
<evidence type="ECO:0000256" key="5">
    <source>
        <dbReference type="RuleBase" id="RU361200"/>
    </source>
</evidence>
<dbReference type="HAMAP" id="MF_01928">
    <property type="entry name" value="PurK"/>
    <property type="match status" value="1"/>
</dbReference>
<dbReference type="InterPro" id="IPR016185">
    <property type="entry name" value="PreATP-grasp_dom_sf"/>
</dbReference>
<keyword evidence="1 4" id="KW-0547">Nucleotide-binding</keyword>
<comment type="function">
    <text evidence="4">Catalyzes the ATP-dependent conversion of 5-aminoimidazole ribonucleotide (AIR) and HCO(3)(-) to N5-carboxyaminoimidazole ribonucleotide (N5-CAIR).</text>
</comment>
<dbReference type="PANTHER" id="PTHR11609">
    <property type="entry name" value="PURINE BIOSYNTHESIS PROTEIN 6/7, PUR6/7"/>
    <property type="match status" value="1"/>
</dbReference>
<evidence type="ECO:0000256" key="1">
    <source>
        <dbReference type="ARBA" id="ARBA00022741"/>
    </source>
</evidence>
<dbReference type="SUPFAM" id="SSF56059">
    <property type="entry name" value="Glutathione synthetase ATP-binding domain-like"/>
    <property type="match status" value="1"/>
</dbReference>
<dbReference type="SUPFAM" id="SSF52440">
    <property type="entry name" value="PreATP-grasp domain"/>
    <property type="match status" value="1"/>
</dbReference>
<dbReference type="InterPro" id="IPR054350">
    <property type="entry name" value="PurT/PurK_preATP-grasp"/>
</dbReference>
<dbReference type="Gene3D" id="3.30.470.20">
    <property type="entry name" value="ATP-grasp fold, B domain"/>
    <property type="match status" value="1"/>
</dbReference>
<dbReference type="InterPro" id="IPR005875">
    <property type="entry name" value="PurK"/>
</dbReference>
<dbReference type="Gene3D" id="3.40.50.20">
    <property type="match status" value="1"/>
</dbReference>
<evidence type="ECO:0000256" key="4">
    <source>
        <dbReference type="HAMAP-Rule" id="MF_01928"/>
    </source>
</evidence>
<dbReference type="RefSeq" id="WP_227180114.1">
    <property type="nucleotide sequence ID" value="NZ_JAJBZT010000003.1"/>
</dbReference>
<sequence>MSDRTPNTPILPPAMLGILGGGQLGCMFTVAAKTMGYQVTVLDPDPNAPAARFADEHLCAAFDDQAALEKMAANCAAITTEFENVNANSMKWLAQSTFVSPRGECVEIAQDRIREKTFFRDAGLPTAPFLAIEKASDLEVDLSLYLPGILKTARMGYDGKGQVRVKTKEELLTAWQQLKETACVLEKMMPLKTEVSAIVTRSVSGDCAVFPVSENHHFEGILDVSIVPANVTDAVKTSAAAAAKTVASSLGYVGVLAIEFFVLADDSLVVNEMAPRPHNSGHYTLDATTVSQFQQQVRAMCGLPPGDATLLKPVAMVNLLGDVWPGAGTADCKEPDWSSMMSEPSGFLHLYGKKEARVARKMGHYNLLGSNANDVAAKVAALRDELLTAAGRPRPLA</sequence>
<comment type="subunit">
    <text evidence="4 5">Homodimer.</text>
</comment>
<keyword evidence="4 5" id="KW-0436">Ligase</keyword>
<organism evidence="7 8">
    <name type="scientific">Leeia speluncae</name>
    <dbReference type="NCBI Taxonomy" id="2884804"/>
    <lineage>
        <taxon>Bacteria</taxon>
        <taxon>Pseudomonadati</taxon>
        <taxon>Pseudomonadota</taxon>
        <taxon>Betaproteobacteria</taxon>
        <taxon>Neisseriales</taxon>
        <taxon>Leeiaceae</taxon>
        <taxon>Leeia</taxon>
    </lineage>
</organism>
<feature type="binding site" evidence="4">
    <location>
        <position position="151"/>
    </location>
    <ligand>
        <name>ATP</name>
        <dbReference type="ChEBI" id="CHEBI:30616"/>
    </ligand>
</feature>
<dbReference type="PANTHER" id="PTHR11609:SF5">
    <property type="entry name" value="PHOSPHORIBOSYLAMINOIMIDAZOLE CARBOXYLASE"/>
    <property type="match status" value="1"/>
</dbReference>
<feature type="binding site" evidence="4">
    <location>
        <begin position="271"/>
        <end position="272"/>
    </location>
    <ligand>
        <name>ATP</name>
        <dbReference type="ChEBI" id="CHEBI:30616"/>
    </ligand>
</feature>
<keyword evidence="3 4" id="KW-0067">ATP-binding</keyword>
<dbReference type="Pfam" id="PF22660">
    <property type="entry name" value="RS_preATP-grasp-like"/>
    <property type="match status" value="1"/>
</dbReference>
<evidence type="ECO:0000313" key="8">
    <source>
        <dbReference type="Proteomes" id="UP001165395"/>
    </source>
</evidence>
<accession>A0ABS8D6X7</accession>
<keyword evidence="2 4" id="KW-0658">Purine biosynthesis</keyword>
<comment type="catalytic activity">
    <reaction evidence="4 5">
        <text>5-amino-1-(5-phospho-beta-D-ribosyl)imidazole + hydrogencarbonate + ATP = 5-carboxyamino-1-(5-phospho-D-ribosyl)imidazole + ADP + phosphate + 2 H(+)</text>
        <dbReference type="Rhea" id="RHEA:19317"/>
        <dbReference type="ChEBI" id="CHEBI:15378"/>
        <dbReference type="ChEBI" id="CHEBI:17544"/>
        <dbReference type="ChEBI" id="CHEBI:30616"/>
        <dbReference type="ChEBI" id="CHEBI:43474"/>
        <dbReference type="ChEBI" id="CHEBI:58730"/>
        <dbReference type="ChEBI" id="CHEBI:137981"/>
        <dbReference type="ChEBI" id="CHEBI:456216"/>
        <dbReference type="EC" id="6.3.4.18"/>
    </reaction>
</comment>
<evidence type="ECO:0000256" key="3">
    <source>
        <dbReference type="ARBA" id="ARBA00022840"/>
    </source>
</evidence>
<dbReference type="InterPro" id="IPR011761">
    <property type="entry name" value="ATP-grasp"/>
</dbReference>
<keyword evidence="8" id="KW-1185">Reference proteome</keyword>
<dbReference type="NCBIfam" id="NF004675">
    <property type="entry name" value="PRK06019.1-1"/>
    <property type="match status" value="1"/>
</dbReference>
<evidence type="ECO:0000256" key="2">
    <source>
        <dbReference type="ARBA" id="ARBA00022755"/>
    </source>
</evidence>
<reference evidence="7" key="1">
    <citation type="submission" date="2021-10" db="EMBL/GenBank/DDBJ databases">
        <title>The complete genome sequence of Leeia sp. TBRC 13508.</title>
        <authorList>
            <person name="Charoenyingcharoen P."/>
            <person name="Yukphan P."/>
        </authorList>
    </citation>
    <scope>NUCLEOTIDE SEQUENCE</scope>
    <source>
        <strain evidence="7">TBRC 13508</strain>
    </source>
</reference>
<dbReference type="SUPFAM" id="SSF51246">
    <property type="entry name" value="Rudiment single hybrid motif"/>
    <property type="match status" value="1"/>
</dbReference>
<gene>
    <name evidence="4 5" type="primary">purK</name>
    <name evidence="7" type="ORF">LIN78_07520</name>
</gene>
<evidence type="ECO:0000313" key="7">
    <source>
        <dbReference type="EMBL" id="MCB6183393.1"/>
    </source>
</evidence>
<dbReference type="Gene3D" id="3.30.1490.20">
    <property type="entry name" value="ATP-grasp fold, A domain"/>
    <property type="match status" value="1"/>
</dbReference>
<comment type="caution">
    <text evidence="4">Lacks conserved residue(s) required for the propagation of feature annotation.</text>
</comment>
<proteinExistence type="inferred from homology"/>
<comment type="pathway">
    <text evidence="4 5">Purine metabolism; IMP biosynthesis via de novo pathway; 5-amino-1-(5-phospho-D-ribosyl)imidazole-4-carboxylate from 5-amino-1-(5-phospho-D-ribosyl)imidazole (N5-CAIR route): step 1/2.</text>
</comment>
<dbReference type="Pfam" id="PF17769">
    <property type="entry name" value="PurK_C"/>
    <property type="match status" value="1"/>
</dbReference>
<dbReference type="InterPro" id="IPR003135">
    <property type="entry name" value="ATP-grasp_carboxylate-amine"/>
</dbReference>
<comment type="similarity">
    <text evidence="4 5">Belongs to the PurK/PurT family.</text>
</comment>
<comment type="caution">
    <text evidence="7">The sequence shown here is derived from an EMBL/GenBank/DDBJ whole genome shotgun (WGS) entry which is preliminary data.</text>
</comment>
<evidence type="ECO:0000259" key="6">
    <source>
        <dbReference type="PROSITE" id="PS50975"/>
    </source>
</evidence>
<comment type="function">
    <text evidence="5">Catalyzes the ATP-dependent conversion of 5-aminoimidazole ribonucleotide (AIR) and HCO(3)- to N5-carboxyaminoimidazole ribonucleotide (N5-CAIR).</text>
</comment>
<name>A0ABS8D6X7_9NEIS</name>
<dbReference type="NCBIfam" id="NF004679">
    <property type="entry name" value="PRK06019.1-5"/>
    <property type="match status" value="1"/>
</dbReference>
<dbReference type="NCBIfam" id="NF004677">
    <property type="entry name" value="PRK06019.1-3"/>
    <property type="match status" value="1"/>
</dbReference>
<feature type="binding site" evidence="4">
    <location>
        <position position="194"/>
    </location>
    <ligand>
        <name>ATP</name>
        <dbReference type="ChEBI" id="CHEBI:30616"/>
    </ligand>
</feature>
<dbReference type="NCBIfam" id="NF004676">
    <property type="entry name" value="PRK06019.1-2"/>
    <property type="match status" value="1"/>
</dbReference>
<dbReference type="Proteomes" id="UP001165395">
    <property type="component" value="Unassembled WGS sequence"/>
</dbReference>
<dbReference type="InterPro" id="IPR013815">
    <property type="entry name" value="ATP_grasp_subdomain_1"/>
</dbReference>
<dbReference type="EC" id="6.3.4.18" evidence="4 5"/>
<dbReference type="InterPro" id="IPR040686">
    <property type="entry name" value="PurK_C"/>
</dbReference>
<feature type="binding site" evidence="4">
    <location>
        <begin position="156"/>
        <end position="162"/>
    </location>
    <ligand>
        <name>ATP</name>
        <dbReference type="ChEBI" id="CHEBI:30616"/>
    </ligand>
</feature>